<evidence type="ECO:0000313" key="2">
    <source>
        <dbReference type="Proteomes" id="UP000784294"/>
    </source>
</evidence>
<accession>A0A448WYQ9</accession>
<reference evidence="1" key="1">
    <citation type="submission" date="2018-11" db="EMBL/GenBank/DDBJ databases">
        <authorList>
            <consortium name="Pathogen Informatics"/>
        </authorList>
    </citation>
    <scope>NUCLEOTIDE SEQUENCE</scope>
</reference>
<protein>
    <submittedName>
        <fullName evidence="1">Uncharacterized protein</fullName>
    </submittedName>
</protein>
<sequence length="149" mass="16365">MCRRKGISLFQIPILLICTGCFDSHDALAALSLSGLAHLAGLLGARVVLNSLRATESHLLATKLLYPEIPQDVLHRQDLRAQGRWNRINDDLTSTPTFANAATGALNIQLPSFGWPRGNLFSEAAPKMARSVRDFPVLVEVIFIHLLLL</sequence>
<evidence type="ECO:0000313" key="1">
    <source>
        <dbReference type="EMBL" id="VEL23478.1"/>
    </source>
</evidence>
<dbReference type="Proteomes" id="UP000784294">
    <property type="component" value="Unassembled WGS sequence"/>
</dbReference>
<proteinExistence type="predicted"/>
<dbReference type="EMBL" id="CAAALY010062159">
    <property type="protein sequence ID" value="VEL23478.1"/>
    <property type="molecule type" value="Genomic_DNA"/>
</dbReference>
<keyword evidence="2" id="KW-1185">Reference proteome</keyword>
<gene>
    <name evidence="1" type="ORF">PXEA_LOCUS16918</name>
</gene>
<name>A0A448WYQ9_9PLAT</name>
<comment type="caution">
    <text evidence="1">The sequence shown here is derived from an EMBL/GenBank/DDBJ whole genome shotgun (WGS) entry which is preliminary data.</text>
</comment>
<organism evidence="1 2">
    <name type="scientific">Protopolystoma xenopodis</name>
    <dbReference type="NCBI Taxonomy" id="117903"/>
    <lineage>
        <taxon>Eukaryota</taxon>
        <taxon>Metazoa</taxon>
        <taxon>Spiralia</taxon>
        <taxon>Lophotrochozoa</taxon>
        <taxon>Platyhelminthes</taxon>
        <taxon>Monogenea</taxon>
        <taxon>Polyopisthocotylea</taxon>
        <taxon>Polystomatidea</taxon>
        <taxon>Polystomatidae</taxon>
        <taxon>Protopolystoma</taxon>
    </lineage>
</organism>
<dbReference type="AlphaFoldDB" id="A0A448WYQ9"/>